<protein>
    <recommendedName>
        <fullName evidence="3">DinB superfamily protein</fullName>
    </recommendedName>
</protein>
<organism evidence="1 2">
    <name type="scientific">Crateriforma conspicua</name>
    <dbReference type="NCBI Taxonomy" id="2527996"/>
    <lineage>
        <taxon>Bacteria</taxon>
        <taxon>Pseudomonadati</taxon>
        <taxon>Planctomycetota</taxon>
        <taxon>Planctomycetia</taxon>
        <taxon>Planctomycetales</taxon>
        <taxon>Planctomycetaceae</taxon>
        <taxon>Crateriforma</taxon>
    </lineage>
</organism>
<dbReference type="EMBL" id="SJPZ01000001">
    <property type="protein sequence ID" value="TWU66258.1"/>
    <property type="molecule type" value="Genomic_DNA"/>
</dbReference>
<sequence length="162" mass="18423">MNKAAEMNELRKLQFDDLEDATNEATRLLQTGYRAKGRWTLGQICRHLRLVQDPSIDGYPRWMSAFAFLRPVMRRTLLPKILTTDSPRGIPTSPPFQPGADLDDASEVERFAASVVRLKNHNGPFAPHPAFGKLERERLLQVHTAHAAHHLRFLDPDEPNAH</sequence>
<dbReference type="Pfam" id="PF07606">
    <property type="entry name" value="DUF1569"/>
    <property type="match status" value="1"/>
</dbReference>
<dbReference type="InterPro" id="IPR034660">
    <property type="entry name" value="DinB/YfiT-like"/>
</dbReference>
<comment type="caution">
    <text evidence="1">The sequence shown here is derived from an EMBL/GenBank/DDBJ whole genome shotgun (WGS) entry which is preliminary data.</text>
</comment>
<evidence type="ECO:0000313" key="2">
    <source>
        <dbReference type="Proteomes" id="UP000316476"/>
    </source>
</evidence>
<name>A0A5C6FY50_9PLAN</name>
<dbReference type="Gene3D" id="1.20.120.450">
    <property type="entry name" value="dinb family like domain"/>
    <property type="match status" value="1"/>
</dbReference>
<gene>
    <name evidence="1" type="ORF">V7x_18210</name>
</gene>
<reference evidence="1 2" key="1">
    <citation type="submission" date="2019-02" db="EMBL/GenBank/DDBJ databases">
        <title>Deep-cultivation of Planctomycetes and their phenomic and genomic characterization uncovers novel biology.</title>
        <authorList>
            <person name="Wiegand S."/>
            <person name="Jogler M."/>
            <person name="Boedeker C."/>
            <person name="Pinto D."/>
            <person name="Vollmers J."/>
            <person name="Rivas-Marin E."/>
            <person name="Kohn T."/>
            <person name="Peeters S.H."/>
            <person name="Heuer A."/>
            <person name="Rast P."/>
            <person name="Oberbeckmann S."/>
            <person name="Bunk B."/>
            <person name="Jeske O."/>
            <person name="Meyerdierks A."/>
            <person name="Storesund J.E."/>
            <person name="Kallscheuer N."/>
            <person name="Luecker S."/>
            <person name="Lage O.M."/>
            <person name="Pohl T."/>
            <person name="Merkel B.J."/>
            <person name="Hornburger P."/>
            <person name="Mueller R.-W."/>
            <person name="Bruemmer F."/>
            <person name="Labrenz M."/>
            <person name="Spormann A.M."/>
            <person name="Op Den Camp H."/>
            <person name="Overmann J."/>
            <person name="Amann R."/>
            <person name="Jetten M.S.M."/>
            <person name="Mascher T."/>
            <person name="Medema M.H."/>
            <person name="Devos D.P."/>
            <person name="Kaster A.-K."/>
            <person name="Ovreas L."/>
            <person name="Rohde M."/>
            <person name="Galperin M.Y."/>
            <person name="Jogler C."/>
        </authorList>
    </citation>
    <scope>NUCLEOTIDE SEQUENCE [LARGE SCALE GENOMIC DNA]</scope>
    <source>
        <strain evidence="1 2">V7</strain>
    </source>
</reference>
<dbReference type="Proteomes" id="UP000316476">
    <property type="component" value="Unassembled WGS sequence"/>
</dbReference>
<dbReference type="AlphaFoldDB" id="A0A5C6FY50"/>
<evidence type="ECO:0008006" key="3">
    <source>
        <dbReference type="Google" id="ProtNLM"/>
    </source>
</evidence>
<evidence type="ECO:0000313" key="1">
    <source>
        <dbReference type="EMBL" id="TWU66258.1"/>
    </source>
</evidence>
<proteinExistence type="predicted"/>
<dbReference type="InterPro" id="IPR011463">
    <property type="entry name" value="DUF1569"/>
</dbReference>
<accession>A0A5C6FY50</accession>